<accession>T1GTP8</accession>
<dbReference type="HOGENOM" id="CLU_001570_5_2_1"/>
<dbReference type="InterPro" id="IPR017972">
    <property type="entry name" value="Cyt_P450_CS"/>
</dbReference>
<comment type="subcellular location">
    <subcellularLocation>
        <location evidence="4">Endoplasmic reticulum membrane</location>
        <topology evidence="4">Peripheral membrane protein</topology>
    </subcellularLocation>
    <subcellularLocation>
        <location evidence="3">Microsome membrane</location>
        <topology evidence="3">Peripheral membrane protein</topology>
    </subcellularLocation>
</comment>
<reference evidence="17" key="2">
    <citation type="submission" date="2015-06" db="UniProtKB">
        <authorList>
            <consortium name="EnsemblMetazoa"/>
        </authorList>
    </citation>
    <scope>IDENTIFICATION</scope>
</reference>
<dbReference type="Gene3D" id="1.10.630.10">
    <property type="entry name" value="Cytochrome P450"/>
    <property type="match status" value="1"/>
</dbReference>
<comment type="similarity">
    <text evidence="5 15">Belongs to the cytochrome P450 family.</text>
</comment>
<evidence type="ECO:0000256" key="6">
    <source>
        <dbReference type="ARBA" id="ARBA00022617"/>
    </source>
</evidence>
<keyword evidence="18" id="KW-1185">Reference proteome</keyword>
<proteinExistence type="inferred from homology"/>
<keyword evidence="6 14" id="KW-0349">Heme</keyword>
<feature type="transmembrane region" description="Helical" evidence="16">
    <location>
        <begin position="34"/>
        <end position="57"/>
    </location>
</feature>
<comment type="cofactor">
    <cofactor evidence="1 14">
        <name>heme</name>
        <dbReference type="ChEBI" id="CHEBI:30413"/>
    </cofactor>
</comment>
<dbReference type="Proteomes" id="UP000015102">
    <property type="component" value="Unassembled WGS sequence"/>
</dbReference>
<organism evidence="17 18">
    <name type="scientific">Megaselia scalaris</name>
    <name type="common">Humpbacked fly</name>
    <name type="synonym">Phora scalaris</name>
    <dbReference type="NCBI Taxonomy" id="36166"/>
    <lineage>
        <taxon>Eukaryota</taxon>
        <taxon>Metazoa</taxon>
        <taxon>Ecdysozoa</taxon>
        <taxon>Arthropoda</taxon>
        <taxon>Hexapoda</taxon>
        <taxon>Insecta</taxon>
        <taxon>Pterygota</taxon>
        <taxon>Neoptera</taxon>
        <taxon>Endopterygota</taxon>
        <taxon>Diptera</taxon>
        <taxon>Brachycera</taxon>
        <taxon>Muscomorpha</taxon>
        <taxon>Platypezoidea</taxon>
        <taxon>Phoridae</taxon>
        <taxon>Megaseliini</taxon>
        <taxon>Megaselia</taxon>
    </lineage>
</organism>
<keyword evidence="10 15" id="KW-0560">Oxidoreductase</keyword>
<dbReference type="EMBL" id="CAQQ02026299">
    <property type="status" value="NOT_ANNOTATED_CDS"/>
    <property type="molecule type" value="Genomic_DNA"/>
</dbReference>
<dbReference type="Pfam" id="PF00067">
    <property type="entry name" value="p450"/>
    <property type="match status" value="1"/>
</dbReference>
<dbReference type="OMA" id="REHMAIE"/>
<dbReference type="GO" id="GO:0016705">
    <property type="term" value="F:oxidoreductase activity, acting on paired donors, with incorporation or reduction of molecular oxygen"/>
    <property type="evidence" value="ECO:0007669"/>
    <property type="project" value="InterPro"/>
</dbReference>
<keyword evidence="7 14" id="KW-0479">Metal-binding</keyword>
<evidence type="ECO:0000256" key="16">
    <source>
        <dbReference type="SAM" id="Phobius"/>
    </source>
</evidence>
<evidence type="ECO:0000256" key="3">
    <source>
        <dbReference type="ARBA" id="ARBA00004174"/>
    </source>
</evidence>
<evidence type="ECO:0000256" key="10">
    <source>
        <dbReference type="ARBA" id="ARBA00023002"/>
    </source>
</evidence>
<keyword evidence="11 14" id="KW-0408">Iron</keyword>
<dbReference type="InterPro" id="IPR050476">
    <property type="entry name" value="Insect_CytP450_Detox"/>
</dbReference>
<evidence type="ECO:0000256" key="2">
    <source>
        <dbReference type="ARBA" id="ARBA00003690"/>
    </source>
</evidence>
<dbReference type="PRINTS" id="PR00463">
    <property type="entry name" value="EP450I"/>
</dbReference>
<evidence type="ECO:0000256" key="15">
    <source>
        <dbReference type="RuleBase" id="RU000461"/>
    </source>
</evidence>
<evidence type="ECO:0000256" key="9">
    <source>
        <dbReference type="ARBA" id="ARBA00022848"/>
    </source>
</evidence>
<dbReference type="InterPro" id="IPR001128">
    <property type="entry name" value="Cyt_P450"/>
</dbReference>
<evidence type="ECO:0000313" key="17">
    <source>
        <dbReference type="EnsemblMetazoa" id="MESCA007086-PA"/>
    </source>
</evidence>
<dbReference type="GO" id="GO:0020037">
    <property type="term" value="F:heme binding"/>
    <property type="evidence" value="ECO:0007669"/>
    <property type="project" value="InterPro"/>
</dbReference>
<dbReference type="SUPFAM" id="SSF48264">
    <property type="entry name" value="Cytochrome P450"/>
    <property type="match status" value="1"/>
</dbReference>
<evidence type="ECO:0000256" key="14">
    <source>
        <dbReference type="PIRSR" id="PIRSR602401-1"/>
    </source>
</evidence>
<dbReference type="PROSITE" id="PS00086">
    <property type="entry name" value="CYTOCHROME_P450"/>
    <property type="match status" value="1"/>
</dbReference>
<evidence type="ECO:0000256" key="7">
    <source>
        <dbReference type="ARBA" id="ARBA00022723"/>
    </source>
</evidence>
<keyword evidence="16" id="KW-0812">Transmembrane</keyword>
<protein>
    <recommendedName>
        <fullName evidence="19">Cytochrome P450</fullName>
    </recommendedName>
</protein>
<sequence length="539" mass="63112">MKMFIQTNPLNTLKKLINSNLINKNKLEKLHKNFIFYDVKMIIELSLFIALIVLLIYRQIRKKSSYFVDRNVKYDKFVPVLGTFKDAFLRKKSFFEVISEVHNKSKENRIFDSNNPAFMVRDPDILKQITVKELDHFVNHRKMFDGENTGLFGMSLFIMRDQKWKDMRSILSPAFTGSKMRLMFDLVREVSEQASNYLKNHKGLTNGIDLDAKDFFSRYTNDVIASTAFGIKIDSMVDRNNDFYEMGTLVTNFSLIQILKLFILFVIKFFKKNFKMTIFPQKCDDYFIKLVADSMKFRKENNVVRNDVINILMEAKEKSGKEWTDEELTAQCFLFFLAGFESVSTVMQFAAYELVVNQSIQKRLIREIEEVKKDLNGKPLTYEVLNGMKYLDAVVNEALRKWPSAPSMDRECNEDIVLEDPKGEGIYIPVAGIHRNPKYYPNPDVFDPNRFLENSEIVNEYYFIPFGAGPRKCIASRFALMETKSILFYLLSEFSLRKSEKTQFPLVLDNSSFSVKAKDGCWVKIYPNNTEEHEQWMQE</sequence>
<evidence type="ECO:0000256" key="4">
    <source>
        <dbReference type="ARBA" id="ARBA00004406"/>
    </source>
</evidence>
<dbReference type="InterPro" id="IPR002401">
    <property type="entry name" value="Cyt_P450_E_grp-I"/>
</dbReference>
<reference evidence="18" key="1">
    <citation type="submission" date="2013-02" db="EMBL/GenBank/DDBJ databases">
        <authorList>
            <person name="Hughes D."/>
        </authorList>
    </citation>
    <scope>NUCLEOTIDE SEQUENCE</scope>
    <source>
        <strain>Durham</strain>
        <strain evidence="18">NC isolate 2 -- Noor lab</strain>
    </source>
</reference>
<keyword evidence="12 15" id="KW-0503">Monooxygenase</keyword>
<dbReference type="STRING" id="36166.T1GTP8"/>
<evidence type="ECO:0000256" key="12">
    <source>
        <dbReference type="ARBA" id="ARBA00023033"/>
    </source>
</evidence>
<keyword evidence="8" id="KW-0256">Endoplasmic reticulum</keyword>
<dbReference type="FunFam" id="1.10.630.10:FF:000042">
    <property type="entry name" value="Cytochrome P450"/>
    <property type="match status" value="1"/>
</dbReference>
<evidence type="ECO:0000313" key="18">
    <source>
        <dbReference type="Proteomes" id="UP000015102"/>
    </source>
</evidence>
<dbReference type="InterPro" id="IPR036396">
    <property type="entry name" value="Cyt_P450_sf"/>
</dbReference>
<name>T1GTP8_MEGSC</name>
<evidence type="ECO:0008006" key="19">
    <source>
        <dbReference type="Google" id="ProtNLM"/>
    </source>
</evidence>
<dbReference type="AlphaFoldDB" id="T1GTP8"/>
<keyword evidence="13 16" id="KW-0472">Membrane</keyword>
<keyword evidence="16" id="KW-1133">Transmembrane helix</keyword>
<comment type="function">
    <text evidence="2">May be involved in the metabolism of insect hormones and in the breakdown of synthetic insecticides.</text>
</comment>
<keyword evidence="9" id="KW-0492">Microsome</keyword>
<evidence type="ECO:0000256" key="5">
    <source>
        <dbReference type="ARBA" id="ARBA00010617"/>
    </source>
</evidence>
<evidence type="ECO:0000256" key="13">
    <source>
        <dbReference type="ARBA" id="ARBA00023136"/>
    </source>
</evidence>
<dbReference type="GO" id="GO:0005506">
    <property type="term" value="F:iron ion binding"/>
    <property type="evidence" value="ECO:0007669"/>
    <property type="project" value="InterPro"/>
</dbReference>
<feature type="binding site" description="axial binding residue" evidence="14">
    <location>
        <position position="473"/>
    </location>
    <ligand>
        <name>heme</name>
        <dbReference type="ChEBI" id="CHEBI:30413"/>
    </ligand>
    <ligandPart>
        <name>Fe</name>
        <dbReference type="ChEBI" id="CHEBI:18248"/>
    </ligandPart>
</feature>
<dbReference type="EnsemblMetazoa" id="MESCA007086-RA">
    <property type="protein sequence ID" value="MESCA007086-PA"/>
    <property type="gene ID" value="MESCA007086"/>
</dbReference>
<dbReference type="PANTHER" id="PTHR24292">
    <property type="entry name" value="CYTOCHROME P450"/>
    <property type="match status" value="1"/>
</dbReference>
<evidence type="ECO:0000256" key="11">
    <source>
        <dbReference type="ARBA" id="ARBA00023004"/>
    </source>
</evidence>
<evidence type="ECO:0000256" key="1">
    <source>
        <dbReference type="ARBA" id="ARBA00001971"/>
    </source>
</evidence>
<dbReference type="PRINTS" id="PR00385">
    <property type="entry name" value="P450"/>
</dbReference>
<dbReference type="GO" id="GO:0004497">
    <property type="term" value="F:monooxygenase activity"/>
    <property type="evidence" value="ECO:0007669"/>
    <property type="project" value="UniProtKB-KW"/>
</dbReference>
<dbReference type="PANTHER" id="PTHR24292:SF54">
    <property type="entry name" value="CYP9F3-RELATED"/>
    <property type="match status" value="1"/>
</dbReference>
<dbReference type="GO" id="GO:0005789">
    <property type="term" value="C:endoplasmic reticulum membrane"/>
    <property type="evidence" value="ECO:0007669"/>
    <property type="project" value="UniProtKB-SubCell"/>
</dbReference>
<evidence type="ECO:0000256" key="8">
    <source>
        <dbReference type="ARBA" id="ARBA00022824"/>
    </source>
</evidence>
<dbReference type="CDD" id="cd11056">
    <property type="entry name" value="CYP6-like"/>
    <property type="match status" value="1"/>
</dbReference>
<feature type="transmembrane region" description="Helical" evidence="16">
    <location>
        <begin position="249"/>
        <end position="270"/>
    </location>
</feature>